<dbReference type="GO" id="GO:0014069">
    <property type="term" value="C:postsynaptic density"/>
    <property type="evidence" value="ECO:0007669"/>
    <property type="project" value="TreeGrafter"/>
</dbReference>
<keyword evidence="1 2" id="KW-0175">Coiled coil</keyword>
<feature type="region of interest" description="Disordered" evidence="3">
    <location>
        <begin position="1042"/>
        <end position="1107"/>
    </location>
</feature>
<organism evidence="5 6">
    <name type="scientific">Pelobates cultripes</name>
    <name type="common">Western spadefoot toad</name>
    <dbReference type="NCBI Taxonomy" id="61616"/>
    <lineage>
        <taxon>Eukaryota</taxon>
        <taxon>Metazoa</taxon>
        <taxon>Chordata</taxon>
        <taxon>Craniata</taxon>
        <taxon>Vertebrata</taxon>
        <taxon>Euteleostomi</taxon>
        <taxon>Amphibia</taxon>
        <taxon>Batrachia</taxon>
        <taxon>Anura</taxon>
        <taxon>Pelobatoidea</taxon>
        <taxon>Pelobatidae</taxon>
        <taxon>Pelobates</taxon>
    </lineage>
</organism>
<proteinExistence type="predicted"/>
<feature type="region of interest" description="Disordered" evidence="3">
    <location>
        <begin position="1807"/>
        <end position="1868"/>
    </location>
</feature>
<feature type="compositionally biased region" description="Basic and acidic residues" evidence="3">
    <location>
        <begin position="1418"/>
        <end position="1427"/>
    </location>
</feature>
<feature type="compositionally biased region" description="Low complexity" evidence="3">
    <location>
        <begin position="520"/>
        <end position="530"/>
    </location>
</feature>
<feature type="compositionally biased region" description="Low complexity" evidence="3">
    <location>
        <begin position="823"/>
        <end position="848"/>
    </location>
</feature>
<dbReference type="Proteomes" id="UP001295444">
    <property type="component" value="Chromosome 06"/>
</dbReference>
<evidence type="ECO:0000313" key="6">
    <source>
        <dbReference type="Proteomes" id="UP001295444"/>
    </source>
</evidence>
<name>A0AAD1WEY2_PELCU</name>
<feature type="region of interest" description="Disordered" evidence="3">
    <location>
        <begin position="1904"/>
        <end position="1951"/>
    </location>
</feature>
<feature type="region of interest" description="Disordered" evidence="3">
    <location>
        <begin position="680"/>
        <end position="773"/>
    </location>
</feature>
<accession>A0AAD1WEY2</accession>
<feature type="coiled-coil region" evidence="2">
    <location>
        <begin position="1757"/>
        <end position="1784"/>
    </location>
</feature>
<reference evidence="5" key="1">
    <citation type="submission" date="2022-03" db="EMBL/GenBank/DDBJ databases">
        <authorList>
            <person name="Alioto T."/>
            <person name="Alioto T."/>
            <person name="Gomez Garrido J."/>
        </authorList>
    </citation>
    <scope>NUCLEOTIDE SEQUENCE</scope>
</reference>
<feature type="region of interest" description="Disordered" evidence="3">
    <location>
        <begin position="173"/>
        <end position="197"/>
    </location>
</feature>
<feature type="region of interest" description="Disordered" evidence="3">
    <location>
        <begin position="1179"/>
        <end position="1253"/>
    </location>
</feature>
<feature type="compositionally biased region" description="Polar residues" evidence="3">
    <location>
        <begin position="745"/>
        <end position="754"/>
    </location>
</feature>
<dbReference type="GO" id="GO:0005737">
    <property type="term" value="C:cytoplasm"/>
    <property type="evidence" value="ECO:0007669"/>
    <property type="project" value="TreeGrafter"/>
</dbReference>
<dbReference type="GO" id="GO:0015629">
    <property type="term" value="C:actin cytoskeleton"/>
    <property type="evidence" value="ECO:0007669"/>
    <property type="project" value="TreeGrafter"/>
</dbReference>
<evidence type="ECO:0000313" key="5">
    <source>
        <dbReference type="EMBL" id="CAH2301794.1"/>
    </source>
</evidence>
<feature type="region of interest" description="Disordered" evidence="3">
    <location>
        <begin position="1359"/>
        <end position="1395"/>
    </location>
</feature>
<dbReference type="PANTHER" id="PTHR22741">
    <property type="entry name" value="P140CAP/SNIP-RELATED"/>
    <property type="match status" value="1"/>
</dbReference>
<gene>
    <name evidence="5" type="ORF">PECUL_23A004849</name>
</gene>
<evidence type="ECO:0000259" key="4">
    <source>
        <dbReference type="Pfam" id="PF03915"/>
    </source>
</evidence>
<feature type="domain" description="Actin interacting protein 3-like C-terminal" evidence="4">
    <location>
        <begin position="408"/>
        <end position="482"/>
    </location>
</feature>
<feature type="compositionally biased region" description="Polar residues" evidence="3">
    <location>
        <begin position="509"/>
        <end position="519"/>
    </location>
</feature>
<feature type="compositionally biased region" description="Low complexity" evidence="3">
    <location>
        <begin position="538"/>
        <end position="549"/>
    </location>
</feature>
<dbReference type="InterPro" id="IPR051825">
    <property type="entry name" value="SRCIN1"/>
</dbReference>
<dbReference type="Pfam" id="PF03915">
    <property type="entry name" value="AIP3"/>
    <property type="match status" value="1"/>
</dbReference>
<feature type="compositionally biased region" description="Polar residues" evidence="3">
    <location>
        <begin position="704"/>
        <end position="724"/>
    </location>
</feature>
<feature type="coiled-coil region" evidence="2">
    <location>
        <begin position="863"/>
        <end position="893"/>
    </location>
</feature>
<dbReference type="Gene3D" id="1.20.58.1540">
    <property type="entry name" value="Actin interacting protein 3, C-terminal domain"/>
    <property type="match status" value="1"/>
</dbReference>
<feature type="region of interest" description="Disordered" evidence="3">
    <location>
        <begin position="803"/>
        <end position="848"/>
    </location>
</feature>
<feature type="compositionally biased region" description="Polar residues" evidence="3">
    <location>
        <begin position="1075"/>
        <end position="1088"/>
    </location>
</feature>
<feature type="compositionally biased region" description="Polar residues" evidence="3">
    <location>
        <begin position="1919"/>
        <end position="1951"/>
    </location>
</feature>
<feature type="region of interest" description="Disordered" evidence="3">
    <location>
        <begin position="1658"/>
        <end position="1686"/>
    </location>
</feature>
<dbReference type="GO" id="GO:0061001">
    <property type="term" value="P:regulation of dendritic spine morphogenesis"/>
    <property type="evidence" value="ECO:0007669"/>
    <property type="project" value="TreeGrafter"/>
</dbReference>
<feature type="region of interest" description="Disordered" evidence="3">
    <location>
        <begin position="509"/>
        <end position="580"/>
    </location>
</feature>
<protein>
    <submittedName>
        <fullName evidence="5">SRC kinase signaling inhibitor 1-like isoform X1</fullName>
    </submittedName>
</protein>
<evidence type="ECO:0000256" key="1">
    <source>
        <dbReference type="ARBA" id="ARBA00023054"/>
    </source>
</evidence>
<evidence type="ECO:0000256" key="3">
    <source>
        <dbReference type="SAM" id="MobiDB-lite"/>
    </source>
</evidence>
<feature type="compositionally biased region" description="Polar residues" evidence="3">
    <location>
        <begin position="1095"/>
        <end position="1104"/>
    </location>
</feature>
<feature type="region of interest" description="Disordered" evidence="3">
    <location>
        <begin position="1407"/>
        <end position="1427"/>
    </location>
</feature>
<feature type="compositionally biased region" description="Polar residues" evidence="3">
    <location>
        <begin position="1045"/>
        <end position="1060"/>
    </location>
</feature>
<dbReference type="PANTHER" id="PTHR22741:SF5">
    <property type="entry name" value="SRC KINASE SIGNALING INHIBITOR 1"/>
    <property type="match status" value="1"/>
</dbReference>
<sequence length="1951" mass="216794">MKMVLAETGSQGEWQLQRFGLEKRVIHCILVSLDSGPVPDEGFWFLRLIFNAEVMGTERGWIGAVVALSCGILPRSKSKPGKALLCRPQNCVSVLPLSRLERKKACIDSGAFATSKVGYVEVGWLHNRAILIIFTPGYRELKEMASDQTRCDRYKKDYLTIFQLNLWTIDRGGDPRSKRTNNGKDSSRPGTHMISADDAEYPREYRTLGNGTRRFSNVGLVHTSERRHTVIAAQSLEALTGLQKSDMERKRDAFMDHLKNKYPQHALAIRGQQERIRDQLAHSPTRLDPWIKLFQGSSPLLLSGTSCNSDTLMYRETQENSVPVCLDNPSSQPNYWSFKTRSTRHPQTSQPGLADQAAKLSFASAESLETMSEAELPLGFNRMNRFRQSLPLSRSTSQTKLRSPGVLFLQYGDETRRVHITHEITSMDTLHALIVHMFQQKLTMGMLKSHNTAILIKDESRNVFYELEDVRDIQDRSIIKIYRKEPIYSSFPAPHITNGDVRREMIYSSRDSSPTRRLNSMSSASHLASGSPPPVLQSSSPARSRMSYSGGRPPSFAGSPVHHGDRMSGLPPAQGVSPSPSAILERRDVKPDEDLSNKNVVLVKNEGLYSDPYGMVHEGRLSITSTQSLAGLGDPFSYPGGLYKRGSVRSLSTYSAAALQTELEDGMYKPNSQIYGDTYGPGLGFRIPPSSPQKVSDGRLVDVQQGQGPHSPYSGPSNRSSPVRQTFRKDSSSSVFMESPVGKQRNPSSSSGNNDIFPGPVDRPMSGFSSPVPAKDVETRERMEAMEKQIASLTGLVQTALMRGSDSDNVSEKAEPANGGTVGSTTSSHHSAGTPQSTSTPGSTATPADQSKAINRLHMQLQLHDIQHNASELRNQLQQLKKLQLQNQEMVLSMLKLTETEISTRVTDTMRKQEDPLLRQRAMVEEERLKYLNEEELITQQLNDLEKSVEKIKRDLAHNHRLISVHELEEKAVVLKQLGETLTELKAKFPSLQSKMRVVLRVEVEAVKFLKEEPHRLDGLLKRCKAVTDTLAQIRKQVDEGVWNTPENLNNPSSKQTSDGEFTKSAEFELPSSPPTNFHQSDTPTQSWDALCHSDASSHNSNPTRGDMVTVKTQTVPEMQSKRMGAEKSVSVEAAERDWEEKRAALTQYTAKDINRLLEETQAELMKAIPDLDFAAKHKATGSAASTPEHRASKPLPAQKLSSKIDPNGRRGSDELTVPRYRTEKPSKSPPPPPPRRSFPSSHGLTTTRTGEVIVTSKKDATFIKKSDSEELESQKPQVKLRRTVSEVVRPASTPPIIGSGIKDDDDEDRIIAELEVFQRSSGSHFIPQLHYEHTAASHVLPRPAQLWSNEAMVAPEGWKAADSSRGDQRSDTAPTPPSLHLDPQSKGWPDPTSVSVTISSLPQIILTEWTSNPPSPTREDADSSKSGKTEIFNFSVEDIVEWSYPELLEHAQDTRASTGESGQFSMGFVETQHKPMCKNSQESIDTQVSVSSYFKATSDSEDAQLVRDSALVWHNKEPGERIVGFMITKKNIISLTQEEKNKLEVTEDVRVIQVRFVGGACIELLEEDLNVLPNNKSVLPDDKPVLIIFEEPVMLETAYKRLWEITKCEDWSGGHDGCRHEQLTAELKNEKFERSFGRSSSQDLVGQTEQFTNDDLWTLSKTTPPVPKPRLLQGKDPKAKPQTTKHNKIEFPKLHSIALSNFLQSGYTSKLRVIDVQKTMQIASELKESAQGIPTGTKDVMITDETHVAWRSMDICKNTYKRLDSLEESIRELEITISEIGTKQKNIFSQVVPAENNLQAFKQQVDPEPRPLGSLDLHGVNGSDSTGKSPVLHEEDEGVGSISLAKTKPPLLPKPQIPKSGGVSIPPMKMVNPVGSRLKVVQQSGGDKSNKHSKQRMEYMRIQGHQQAARPSKEAGSVNETNLGSDKTAPSRTSIPVLTSFGTRNSSISF</sequence>
<dbReference type="EMBL" id="OW240917">
    <property type="protein sequence ID" value="CAH2301794.1"/>
    <property type="molecule type" value="Genomic_DNA"/>
</dbReference>
<evidence type="ECO:0000256" key="2">
    <source>
        <dbReference type="SAM" id="Coils"/>
    </source>
</evidence>
<keyword evidence="6" id="KW-1185">Reference proteome</keyword>
<dbReference type="InterPro" id="IPR022782">
    <property type="entry name" value="AIP3-like_C"/>
</dbReference>
<feature type="compositionally biased region" description="Pro residues" evidence="3">
    <location>
        <begin position="1228"/>
        <end position="1237"/>
    </location>
</feature>